<reference evidence="1 2" key="1">
    <citation type="submission" date="2020-04" db="EMBL/GenBank/DDBJ databases">
        <authorList>
            <person name="Yoon J."/>
        </authorList>
    </citation>
    <scope>NUCLEOTIDE SEQUENCE [LARGE SCALE GENOMIC DNA]</scope>
    <source>
        <strain evidence="1 2">KMU-166</strain>
    </source>
</reference>
<dbReference type="CDD" id="cd01427">
    <property type="entry name" value="HAD_like"/>
    <property type="match status" value="1"/>
</dbReference>
<dbReference type="Gene3D" id="3.40.50.1000">
    <property type="entry name" value="HAD superfamily/HAD-like"/>
    <property type="match status" value="1"/>
</dbReference>
<organism evidence="1 2">
    <name type="scientific">Spongiibacter thalassae</name>
    <dbReference type="NCBI Taxonomy" id="2721624"/>
    <lineage>
        <taxon>Bacteria</taxon>
        <taxon>Pseudomonadati</taxon>
        <taxon>Pseudomonadota</taxon>
        <taxon>Gammaproteobacteria</taxon>
        <taxon>Cellvibrionales</taxon>
        <taxon>Spongiibacteraceae</taxon>
        <taxon>Spongiibacter</taxon>
    </lineage>
</organism>
<accession>A0ABX1GI96</accession>
<evidence type="ECO:0000313" key="1">
    <source>
        <dbReference type="EMBL" id="NKI18138.1"/>
    </source>
</evidence>
<name>A0ABX1GI96_9GAMM</name>
<dbReference type="EMBL" id="JAAWWK010000004">
    <property type="protein sequence ID" value="NKI18138.1"/>
    <property type="molecule type" value="Genomic_DNA"/>
</dbReference>
<dbReference type="InterPro" id="IPR036412">
    <property type="entry name" value="HAD-like_sf"/>
</dbReference>
<comment type="caution">
    <text evidence="1">The sequence shown here is derived from an EMBL/GenBank/DDBJ whole genome shotgun (WGS) entry which is preliminary data.</text>
</comment>
<proteinExistence type="predicted"/>
<gene>
    <name evidence="1" type="primary">yrfG</name>
    <name evidence="1" type="ORF">HCU74_12050</name>
</gene>
<dbReference type="Pfam" id="PF00702">
    <property type="entry name" value="Hydrolase"/>
    <property type="match status" value="1"/>
</dbReference>
<dbReference type="EC" id="3.1.3.5" evidence="1"/>
<sequence>MINWSTIDTVLLDMDGTLLDLHFDNFFWTSHLPKRFTDIHGGELAHVKGRLIDRIMSERGSLNWYCMDYWSQQLDVNITALSVEVADKIRMLPTTARFLDALKASGRDIWLVTNSHQDGLRIKLEKTGLNTWMHRIISSHELSLPKEDRGFWPALHRHWPFDPAKSLLIDDTATVLDAAADFGVGQLLTITRPDSQSPPRPNLSYPALNSFDDIMPIPQRTPRQ</sequence>
<dbReference type="InterPro" id="IPR050155">
    <property type="entry name" value="HAD-like_hydrolase_sf"/>
</dbReference>
<dbReference type="RefSeq" id="WP_168450667.1">
    <property type="nucleotide sequence ID" value="NZ_JAAWWK010000004.1"/>
</dbReference>
<dbReference type="SUPFAM" id="SSF56784">
    <property type="entry name" value="HAD-like"/>
    <property type="match status" value="1"/>
</dbReference>
<dbReference type="NCBIfam" id="NF011564">
    <property type="entry name" value="PRK14988.1"/>
    <property type="match status" value="1"/>
</dbReference>
<keyword evidence="1" id="KW-0378">Hydrolase</keyword>
<dbReference type="GO" id="GO:0008253">
    <property type="term" value="F:5'-nucleotidase activity"/>
    <property type="evidence" value="ECO:0007669"/>
    <property type="project" value="UniProtKB-EC"/>
</dbReference>
<dbReference type="Proteomes" id="UP000765845">
    <property type="component" value="Unassembled WGS sequence"/>
</dbReference>
<dbReference type="InterPro" id="IPR023214">
    <property type="entry name" value="HAD_sf"/>
</dbReference>
<dbReference type="PANTHER" id="PTHR43434:SF3">
    <property type="entry name" value="GMP_IMP NUCLEOTIDASE YRFG"/>
    <property type="match status" value="1"/>
</dbReference>
<evidence type="ECO:0000313" key="2">
    <source>
        <dbReference type="Proteomes" id="UP000765845"/>
    </source>
</evidence>
<protein>
    <submittedName>
        <fullName evidence="1">GMP/IMP nucleotidase</fullName>
        <ecNumber evidence="1">3.1.3.5</ecNumber>
    </submittedName>
</protein>
<keyword evidence="2" id="KW-1185">Reference proteome</keyword>
<dbReference type="PANTHER" id="PTHR43434">
    <property type="entry name" value="PHOSPHOGLYCOLATE PHOSPHATASE"/>
    <property type="match status" value="1"/>
</dbReference>